<dbReference type="Proteomes" id="UP000054921">
    <property type="component" value="Unassembled WGS sequence"/>
</dbReference>
<evidence type="ECO:0000313" key="1">
    <source>
        <dbReference type="EMBL" id="KTC78798.1"/>
    </source>
</evidence>
<gene>
    <name evidence="1" type="ORF">Lche_0818</name>
</gene>
<reference evidence="1 2" key="1">
    <citation type="submission" date="2015-11" db="EMBL/GenBank/DDBJ databases">
        <title>Genomic analysis of 38 Legionella species identifies large and diverse effector repertoires.</title>
        <authorList>
            <person name="Burstein D."/>
            <person name="Amaro F."/>
            <person name="Zusman T."/>
            <person name="Lifshitz Z."/>
            <person name="Cohen O."/>
            <person name="Gilbert J.A."/>
            <person name="Pupko T."/>
            <person name="Shuman H.A."/>
            <person name="Segal G."/>
        </authorList>
    </citation>
    <scope>NUCLEOTIDE SEQUENCE [LARGE SCALE GENOMIC DNA]</scope>
    <source>
        <strain evidence="1 2">ORW</strain>
    </source>
</reference>
<dbReference type="EMBL" id="LNXW01000013">
    <property type="protein sequence ID" value="KTC78798.1"/>
    <property type="molecule type" value="Genomic_DNA"/>
</dbReference>
<protein>
    <submittedName>
        <fullName evidence="1">Uncharacterized protein</fullName>
    </submittedName>
</protein>
<dbReference type="AlphaFoldDB" id="A0A0W0S5I8"/>
<organism evidence="1 2">
    <name type="scientific">Legionella cherrii</name>
    <dbReference type="NCBI Taxonomy" id="28084"/>
    <lineage>
        <taxon>Bacteria</taxon>
        <taxon>Pseudomonadati</taxon>
        <taxon>Pseudomonadota</taxon>
        <taxon>Gammaproteobacteria</taxon>
        <taxon>Legionellales</taxon>
        <taxon>Legionellaceae</taxon>
        <taxon>Legionella</taxon>
    </lineage>
</organism>
<dbReference type="STRING" id="28084.Lche_0818"/>
<dbReference type="OrthoDB" id="5648211at2"/>
<sequence>MPYTTKLLNAKNEELAFQTVVKPSQRGRKHQVLEVYIGEGKDRKLVGAMDYNVRPHCIHINRMDNFQNGFPPTDTGFIKHMGYLFLEHAFRESFARGFQGKLELEAIEKSPIVYFKFGMRKDSRMACEMTDLFNAINMIEHFNESMPLDQRKSFRSELFDRLCFGNLLFGKEDLETKKAIENAMDKMLAGETKGPIFEAKEELLQLIEKRMKLMKETLWGVPYQLLLDSAALHLGIPKDQSDTLTFKQVIEYGTQDPDNIEFSNWLTNPETAKLSAEEFASQYLLQIRKHRMQSSMHLPEAWRQKKMVELQIDPQKPFHGIEHYEDKRIPLIEKMIGKLSKVPSSSQLNYLLDALKNKLLSGKDEDSESLIRDIELIKTKIEQKKKIAPQVDKEEESEASPFSFWSKPTDVYDELMDLVGQLEQIAKTSSNLTPHQAKN</sequence>
<accession>A0A0W0S5I8</accession>
<dbReference type="RefSeq" id="WP_058387456.1">
    <property type="nucleotide sequence ID" value="NZ_LNXW01000013.1"/>
</dbReference>
<dbReference type="PATRIC" id="fig|28084.5.peg.882"/>
<proteinExistence type="predicted"/>
<evidence type="ECO:0000313" key="2">
    <source>
        <dbReference type="Proteomes" id="UP000054921"/>
    </source>
</evidence>
<comment type="caution">
    <text evidence="1">The sequence shown here is derived from an EMBL/GenBank/DDBJ whole genome shotgun (WGS) entry which is preliminary data.</text>
</comment>
<name>A0A0W0S5I8_9GAMM</name>